<feature type="transmembrane region" description="Helical" evidence="1">
    <location>
        <begin position="63"/>
        <end position="84"/>
    </location>
</feature>
<keyword evidence="1" id="KW-0812">Transmembrane</keyword>
<comment type="caution">
    <text evidence="2">The sequence shown here is derived from an EMBL/GenBank/DDBJ whole genome shotgun (WGS) entry which is preliminary data.</text>
</comment>
<feature type="transmembrane region" description="Helical" evidence="1">
    <location>
        <begin position="34"/>
        <end position="56"/>
    </location>
</feature>
<organism evidence="2 3">
    <name type="scientific">Pedobacter hiemivivus</name>
    <dbReference type="NCBI Taxonomy" id="2530454"/>
    <lineage>
        <taxon>Bacteria</taxon>
        <taxon>Pseudomonadati</taxon>
        <taxon>Bacteroidota</taxon>
        <taxon>Sphingobacteriia</taxon>
        <taxon>Sphingobacteriales</taxon>
        <taxon>Sphingobacteriaceae</taxon>
        <taxon>Pedobacter</taxon>
    </lineage>
</organism>
<proteinExistence type="predicted"/>
<evidence type="ECO:0000256" key="1">
    <source>
        <dbReference type="SAM" id="Phobius"/>
    </source>
</evidence>
<keyword evidence="1" id="KW-0472">Membrane</keyword>
<reference evidence="2 3" key="1">
    <citation type="submission" date="2019-02" db="EMBL/GenBank/DDBJ databases">
        <title>Pedobacter sp. RP-3-8 sp. nov., isolated from Arctic soil.</title>
        <authorList>
            <person name="Dahal R.H."/>
        </authorList>
    </citation>
    <scope>NUCLEOTIDE SEQUENCE [LARGE SCALE GENOMIC DNA]</scope>
    <source>
        <strain evidence="2 3">RP-3-8</strain>
    </source>
</reference>
<dbReference type="RefSeq" id="WP_131607110.1">
    <property type="nucleotide sequence ID" value="NZ_SJSM01000001.1"/>
</dbReference>
<feature type="transmembrane region" description="Helical" evidence="1">
    <location>
        <begin position="90"/>
        <end position="109"/>
    </location>
</feature>
<protein>
    <submittedName>
        <fullName evidence="2">Uncharacterized protein</fullName>
    </submittedName>
</protein>
<accession>A0A4R0NL04</accession>
<evidence type="ECO:0000313" key="3">
    <source>
        <dbReference type="Proteomes" id="UP000291117"/>
    </source>
</evidence>
<sequence length="186" mass="21317">MIKYKRILTNIHLISLAFCLIALGLNILTDYYFYFNWIVPFFTLGLITSGLFLFVLYARSSNLWLKIYGGLFFTYPLIILAGALFSRMMLLFGVGLPLFLLSIESNLYIGEGMMIREGFSGVLAASPKIQLYETHFPLIKKLGVAYINHDIFQELKIDSIKVSKVTGDTIILQSEPDHRQLEFRKE</sequence>
<keyword evidence="3" id="KW-1185">Reference proteome</keyword>
<name>A0A4R0NL04_9SPHI</name>
<evidence type="ECO:0000313" key="2">
    <source>
        <dbReference type="EMBL" id="TCC99674.1"/>
    </source>
</evidence>
<feature type="transmembrane region" description="Helical" evidence="1">
    <location>
        <begin position="7"/>
        <end position="28"/>
    </location>
</feature>
<dbReference type="AlphaFoldDB" id="A0A4R0NL04"/>
<dbReference type="EMBL" id="SJSM01000001">
    <property type="protein sequence ID" value="TCC99674.1"/>
    <property type="molecule type" value="Genomic_DNA"/>
</dbReference>
<keyword evidence="1" id="KW-1133">Transmembrane helix</keyword>
<gene>
    <name evidence="2" type="ORF">EZ444_03110</name>
</gene>
<dbReference type="Proteomes" id="UP000291117">
    <property type="component" value="Unassembled WGS sequence"/>
</dbReference>